<dbReference type="Proteomes" id="UP000828048">
    <property type="component" value="Chromosome 7"/>
</dbReference>
<evidence type="ECO:0000313" key="1">
    <source>
        <dbReference type="EMBL" id="KAH7848870.1"/>
    </source>
</evidence>
<evidence type="ECO:0000313" key="2">
    <source>
        <dbReference type="Proteomes" id="UP000828048"/>
    </source>
</evidence>
<gene>
    <name evidence="1" type="ORF">Vadar_009472</name>
</gene>
<comment type="caution">
    <text evidence="1">The sequence shown here is derived from an EMBL/GenBank/DDBJ whole genome shotgun (WGS) entry which is preliminary data.</text>
</comment>
<reference evidence="1 2" key="1">
    <citation type="journal article" date="2021" name="Hortic Res">
        <title>High-quality reference genome and annotation aids understanding of berry development for evergreen blueberry (Vaccinium darrowii).</title>
        <authorList>
            <person name="Yu J."/>
            <person name="Hulse-Kemp A.M."/>
            <person name="Babiker E."/>
            <person name="Staton M."/>
        </authorList>
    </citation>
    <scope>NUCLEOTIDE SEQUENCE [LARGE SCALE GENOMIC DNA]</scope>
    <source>
        <strain evidence="2">cv. NJ 8807/NJ 8810</strain>
        <tissue evidence="1">Young leaf</tissue>
    </source>
</reference>
<dbReference type="EMBL" id="CM037157">
    <property type="protein sequence ID" value="KAH7848870.1"/>
    <property type="molecule type" value="Genomic_DNA"/>
</dbReference>
<organism evidence="1 2">
    <name type="scientific">Vaccinium darrowii</name>
    <dbReference type="NCBI Taxonomy" id="229202"/>
    <lineage>
        <taxon>Eukaryota</taxon>
        <taxon>Viridiplantae</taxon>
        <taxon>Streptophyta</taxon>
        <taxon>Embryophyta</taxon>
        <taxon>Tracheophyta</taxon>
        <taxon>Spermatophyta</taxon>
        <taxon>Magnoliopsida</taxon>
        <taxon>eudicotyledons</taxon>
        <taxon>Gunneridae</taxon>
        <taxon>Pentapetalae</taxon>
        <taxon>asterids</taxon>
        <taxon>Ericales</taxon>
        <taxon>Ericaceae</taxon>
        <taxon>Vaccinioideae</taxon>
        <taxon>Vaccinieae</taxon>
        <taxon>Vaccinium</taxon>
    </lineage>
</organism>
<sequence length="273" mass="30000">MAKSLSSFTASSGSCDGPGNHMGSTQGGELFRRKTPQDIETREVVVKIWASPSDLRKYPRFSGPVPDLRQSRSKAEIKLLTDSVMCGHPNMVKLNGYCLENGQFGVVYDLEPLDTAPLSSTSRRSGHSQKTLGITLPREGMGSPSELVEYTYETLDSITGGLSPGNHMGSTQSGELFRGKIPQDIETREVVVKIWASPSDLRKYPRFSGPVPDLRQSRSKAEIKLLTDSVMCGHPNMVKLNGYCFENGQFGVVYDLEPLDTVHKLVLQGDLIF</sequence>
<name>A0ACB7Y5X6_9ERIC</name>
<protein>
    <submittedName>
        <fullName evidence="1">Uncharacterized protein</fullName>
    </submittedName>
</protein>
<accession>A0ACB7Y5X6</accession>
<keyword evidence="2" id="KW-1185">Reference proteome</keyword>
<proteinExistence type="predicted"/>